<proteinExistence type="predicted"/>
<sequence length="264" mass="29537">MAGVAIFHLQLLKSFLQKHDKNVVSEALFGNIGKDGIIFQLQALGLIGKIITGPWMKLVYGNVLQKSNLELVPMFQICHQRITQMKQSSNDLLSTDLDIFGQKIVFDEVHKSLLKITDITLLNKITSPFLSSIECVIHRQLHNYISGPLSNPTEKILKDTLSAPANNMHAERALGMTDCLLRKAPNGTIGYLDSKVKAKLNHTLQWIESKPEDIQRNLIQFSITRGSQIRKAGVLESKGIDDNIKTSWIEPSQKANKAETGTRR</sequence>
<dbReference type="GeneID" id="136084235"/>
<keyword evidence="1" id="KW-1185">Reference proteome</keyword>
<evidence type="ECO:0000313" key="1">
    <source>
        <dbReference type="Proteomes" id="UP001652625"/>
    </source>
</evidence>
<reference evidence="2" key="1">
    <citation type="submission" date="2025-08" db="UniProtKB">
        <authorList>
            <consortium name="RefSeq"/>
        </authorList>
    </citation>
    <scope>IDENTIFICATION</scope>
</reference>
<organism evidence="1 2">
    <name type="scientific">Hydra vulgaris</name>
    <name type="common">Hydra</name>
    <name type="synonym">Hydra attenuata</name>
    <dbReference type="NCBI Taxonomy" id="6087"/>
    <lineage>
        <taxon>Eukaryota</taxon>
        <taxon>Metazoa</taxon>
        <taxon>Cnidaria</taxon>
        <taxon>Hydrozoa</taxon>
        <taxon>Hydroidolina</taxon>
        <taxon>Anthoathecata</taxon>
        <taxon>Aplanulata</taxon>
        <taxon>Hydridae</taxon>
        <taxon>Hydra</taxon>
    </lineage>
</organism>
<gene>
    <name evidence="2" type="primary">LOC136084235</name>
</gene>
<name>A0ABM4CFC7_HYDVU</name>
<dbReference type="Proteomes" id="UP001652625">
    <property type="component" value="Chromosome 08"/>
</dbReference>
<evidence type="ECO:0000313" key="2">
    <source>
        <dbReference type="RefSeq" id="XP_065660401.1"/>
    </source>
</evidence>
<accession>A0ABM4CFC7</accession>
<dbReference type="RefSeq" id="XP_065660401.1">
    <property type="nucleotide sequence ID" value="XM_065804329.1"/>
</dbReference>
<protein>
    <submittedName>
        <fullName evidence="2">Uncharacterized protein LOC136084235</fullName>
    </submittedName>
</protein>